<dbReference type="EMBL" id="JAUEPR010000005">
    <property type="protein sequence ID" value="KAK0485065.1"/>
    <property type="molecule type" value="Genomic_DNA"/>
</dbReference>
<organism evidence="2 3">
    <name type="scientific">Armillaria novae-zelandiae</name>
    <dbReference type="NCBI Taxonomy" id="153914"/>
    <lineage>
        <taxon>Eukaryota</taxon>
        <taxon>Fungi</taxon>
        <taxon>Dikarya</taxon>
        <taxon>Basidiomycota</taxon>
        <taxon>Agaricomycotina</taxon>
        <taxon>Agaricomycetes</taxon>
        <taxon>Agaricomycetidae</taxon>
        <taxon>Agaricales</taxon>
        <taxon>Marasmiineae</taxon>
        <taxon>Physalacriaceae</taxon>
        <taxon>Armillaria</taxon>
    </lineage>
</organism>
<reference evidence="2" key="1">
    <citation type="submission" date="2023-06" db="EMBL/GenBank/DDBJ databases">
        <authorList>
            <consortium name="Lawrence Berkeley National Laboratory"/>
            <person name="Ahrendt S."/>
            <person name="Sahu N."/>
            <person name="Indic B."/>
            <person name="Wong-Bajracharya J."/>
            <person name="Merenyi Z."/>
            <person name="Ke H.-M."/>
            <person name="Monk M."/>
            <person name="Kocsube S."/>
            <person name="Drula E."/>
            <person name="Lipzen A."/>
            <person name="Balint B."/>
            <person name="Henrissat B."/>
            <person name="Andreopoulos B."/>
            <person name="Martin F.M."/>
            <person name="Harder C.B."/>
            <person name="Rigling D."/>
            <person name="Ford K.L."/>
            <person name="Foster G.D."/>
            <person name="Pangilinan J."/>
            <person name="Papanicolaou A."/>
            <person name="Barry K."/>
            <person name="LaButti K."/>
            <person name="Viragh M."/>
            <person name="Koriabine M."/>
            <person name="Yan M."/>
            <person name="Riley R."/>
            <person name="Champramary S."/>
            <person name="Plett K.L."/>
            <person name="Tsai I.J."/>
            <person name="Slot J."/>
            <person name="Sipos G."/>
            <person name="Plett J."/>
            <person name="Nagy L.G."/>
            <person name="Grigoriev I.V."/>
        </authorList>
    </citation>
    <scope>NUCLEOTIDE SEQUENCE</scope>
    <source>
        <strain evidence="2">ICMP 16352</strain>
    </source>
</reference>
<gene>
    <name evidence="2" type="ORF">IW261DRAFT_876482</name>
</gene>
<feature type="chain" id="PRO_5041311220" evidence="1">
    <location>
        <begin position="22"/>
        <end position="138"/>
    </location>
</feature>
<keyword evidence="1" id="KW-0732">Signal</keyword>
<evidence type="ECO:0000256" key="1">
    <source>
        <dbReference type="SAM" id="SignalP"/>
    </source>
</evidence>
<feature type="signal peptide" evidence="1">
    <location>
        <begin position="1"/>
        <end position="21"/>
    </location>
</feature>
<protein>
    <submittedName>
        <fullName evidence="2">Uncharacterized protein</fullName>
    </submittedName>
</protein>
<evidence type="ECO:0000313" key="2">
    <source>
        <dbReference type="EMBL" id="KAK0485065.1"/>
    </source>
</evidence>
<accession>A0AA39PIS6</accession>
<proteinExistence type="predicted"/>
<keyword evidence="3" id="KW-1185">Reference proteome</keyword>
<sequence>MGSVQGLSLLPALSLLPLGHPAAIYDVETALEDNVVPLPVWTNEAFDVSASDGILRLSPEGEQELTRSILYFSRTSKPRGTPLSLSFSDGSILYASLQLQSLRWVILIGVIVAPAISVKPSVCVIYFVSIFFKPPVLV</sequence>
<comment type="caution">
    <text evidence="2">The sequence shown here is derived from an EMBL/GenBank/DDBJ whole genome shotgun (WGS) entry which is preliminary data.</text>
</comment>
<evidence type="ECO:0000313" key="3">
    <source>
        <dbReference type="Proteomes" id="UP001175227"/>
    </source>
</evidence>
<name>A0AA39PIS6_9AGAR</name>
<dbReference type="AlphaFoldDB" id="A0AA39PIS6"/>
<dbReference type="Proteomes" id="UP001175227">
    <property type="component" value="Unassembled WGS sequence"/>
</dbReference>